<sequence length="301" mass="33947">MYRMRYGILSIVFLKERRCPVGIKIIVDSSADLPKEIIDRYGFIVIPLSVHFGSHTYLDSVDLTPGMFYEKLIISGEMPTTSQIPPERFITYFKNELDNGHQIICITLGSNASGTCQSAYLAREELKKEDITIIDSNCLCSGVAYIAIEVARMVESNRSIEEILTAIEPLTNNGIEHLFCVDTLEYLKKGGRIKASKAAVAEILNIKPILNVENALTQIIHKVRGRKKIIPYYLERMKKDLDYESDRIMVAHAQDLEFAKQLIEKIRSDLNWDKEIIVSEVGATIGTHAGPGVLACFYKKK</sequence>
<dbReference type="Gene3D" id="3.40.50.10170">
    <property type="match status" value="1"/>
</dbReference>
<evidence type="ECO:0000313" key="3">
    <source>
        <dbReference type="Proteomes" id="UP000279029"/>
    </source>
</evidence>
<keyword evidence="1" id="KW-0446">Lipid-binding</keyword>
<dbReference type="OrthoDB" id="9780216at2"/>
<dbReference type="Pfam" id="PF02645">
    <property type="entry name" value="DegV"/>
    <property type="match status" value="1"/>
</dbReference>
<evidence type="ECO:0000256" key="1">
    <source>
        <dbReference type="ARBA" id="ARBA00023121"/>
    </source>
</evidence>
<proteinExistence type="predicted"/>
<dbReference type="SUPFAM" id="SSF82549">
    <property type="entry name" value="DAK1/DegV-like"/>
    <property type="match status" value="1"/>
</dbReference>
<dbReference type="PANTHER" id="PTHR33434:SF2">
    <property type="entry name" value="FATTY ACID-BINDING PROTEIN TM_1468"/>
    <property type="match status" value="1"/>
</dbReference>
<organism evidence="2 3">
    <name type="scientific">Petrocella atlantisensis</name>
    <dbReference type="NCBI Taxonomy" id="2173034"/>
    <lineage>
        <taxon>Bacteria</taxon>
        <taxon>Bacillati</taxon>
        <taxon>Bacillota</taxon>
        <taxon>Clostridia</taxon>
        <taxon>Lachnospirales</taxon>
        <taxon>Vallitaleaceae</taxon>
        <taxon>Petrocella</taxon>
    </lineage>
</organism>
<name>A0A3P7Q1I6_9FIRM</name>
<dbReference type="InterPro" id="IPR050270">
    <property type="entry name" value="DegV_domain_contain"/>
</dbReference>
<dbReference type="AlphaFoldDB" id="A0A3P7Q1I6"/>
<dbReference type="EMBL" id="LR130778">
    <property type="protein sequence ID" value="VDN49201.1"/>
    <property type="molecule type" value="Genomic_DNA"/>
</dbReference>
<keyword evidence="3" id="KW-1185">Reference proteome</keyword>
<dbReference type="InterPro" id="IPR003797">
    <property type="entry name" value="DegV"/>
</dbReference>
<accession>A0A3P7Q1I6</accession>
<dbReference type="NCBIfam" id="TIGR00762">
    <property type="entry name" value="DegV"/>
    <property type="match status" value="1"/>
</dbReference>
<dbReference type="GO" id="GO:0008289">
    <property type="term" value="F:lipid binding"/>
    <property type="evidence" value="ECO:0007669"/>
    <property type="project" value="UniProtKB-KW"/>
</dbReference>
<protein>
    <submittedName>
        <fullName evidence="2">DegV family protein</fullName>
    </submittedName>
</protein>
<dbReference type="PROSITE" id="PS51482">
    <property type="entry name" value="DEGV"/>
    <property type="match status" value="1"/>
</dbReference>
<reference evidence="2 3" key="1">
    <citation type="submission" date="2018-09" db="EMBL/GenBank/DDBJ databases">
        <authorList>
            <person name="Postec A."/>
        </authorList>
    </citation>
    <scope>NUCLEOTIDE SEQUENCE [LARGE SCALE GENOMIC DNA]</scope>
    <source>
        <strain evidence="2">70B-A</strain>
    </source>
</reference>
<dbReference type="KEGG" id="cbar:PATL70BA_3276"/>
<dbReference type="PANTHER" id="PTHR33434">
    <property type="entry name" value="DEGV DOMAIN-CONTAINING PROTEIN DR_1986-RELATED"/>
    <property type="match status" value="1"/>
</dbReference>
<dbReference type="InterPro" id="IPR043168">
    <property type="entry name" value="DegV_C"/>
</dbReference>
<evidence type="ECO:0000313" key="2">
    <source>
        <dbReference type="EMBL" id="VDN49201.1"/>
    </source>
</evidence>
<dbReference type="Proteomes" id="UP000279029">
    <property type="component" value="Chromosome"/>
</dbReference>
<gene>
    <name evidence="2" type="ORF">PATL70BA_3276</name>
</gene>
<dbReference type="Gene3D" id="3.30.1180.10">
    <property type="match status" value="1"/>
</dbReference>